<organism evidence="1 2">
    <name type="scientific">Arctium lappa</name>
    <name type="common">Greater burdock</name>
    <name type="synonym">Lappa major</name>
    <dbReference type="NCBI Taxonomy" id="4217"/>
    <lineage>
        <taxon>Eukaryota</taxon>
        <taxon>Viridiplantae</taxon>
        <taxon>Streptophyta</taxon>
        <taxon>Embryophyta</taxon>
        <taxon>Tracheophyta</taxon>
        <taxon>Spermatophyta</taxon>
        <taxon>Magnoliopsida</taxon>
        <taxon>eudicotyledons</taxon>
        <taxon>Gunneridae</taxon>
        <taxon>Pentapetalae</taxon>
        <taxon>asterids</taxon>
        <taxon>campanulids</taxon>
        <taxon>Asterales</taxon>
        <taxon>Asteraceae</taxon>
        <taxon>Carduoideae</taxon>
        <taxon>Cardueae</taxon>
        <taxon>Arctiinae</taxon>
        <taxon>Arctium</taxon>
    </lineage>
</organism>
<comment type="caution">
    <text evidence="1">The sequence shown here is derived from an EMBL/GenBank/DDBJ whole genome shotgun (WGS) entry which is preliminary data.</text>
</comment>
<reference evidence="1 2" key="2">
    <citation type="journal article" date="2022" name="Mol. Ecol. Resour.">
        <title>The genomes of chicory, endive, great burdock and yacon provide insights into Asteraceae paleo-polyploidization history and plant inulin production.</title>
        <authorList>
            <person name="Fan W."/>
            <person name="Wang S."/>
            <person name="Wang H."/>
            <person name="Wang A."/>
            <person name="Jiang F."/>
            <person name="Liu H."/>
            <person name="Zhao H."/>
            <person name="Xu D."/>
            <person name="Zhang Y."/>
        </authorList>
    </citation>
    <scope>NUCLEOTIDE SEQUENCE [LARGE SCALE GENOMIC DNA]</scope>
    <source>
        <strain evidence="2">cv. Niubang</strain>
    </source>
</reference>
<dbReference type="Proteomes" id="UP001055879">
    <property type="component" value="Linkage Group LG02"/>
</dbReference>
<gene>
    <name evidence="1" type="ORF">L6452_04648</name>
</gene>
<sequence>MYLFSIIFNKNMEFKLFCGFFRYLHLFLSCHFGYGHIQLLCISLWFSFCIKLLDRIFLPEKTSFLQDSLLSGSSFSLCSDSETNPRRKSTSSGLYSLVFVASAGFGEKENLWLWR</sequence>
<name>A0ACB9EEK8_ARCLA</name>
<evidence type="ECO:0000313" key="2">
    <source>
        <dbReference type="Proteomes" id="UP001055879"/>
    </source>
</evidence>
<accession>A0ACB9EEK8</accession>
<reference evidence="2" key="1">
    <citation type="journal article" date="2022" name="Mol. Ecol. Resour.">
        <title>The genomes of chicory, endive, great burdock and yacon provide insights into Asteraceae palaeo-polyploidization history and plant inulin production.</title>
        <authorList>
            <person name="Fan W."/>
            <person name="Wang S."/>
            <person name="Wang H."/>
            <person name="Wang A."/>
            <person name="Jiang F."/>
            <person name="Liu H."/>
            <person name="Zhao H."/>
            <person name="Xu D."/>
            <person name="Zhang Y."/>
        </authorList>
    </citation>
    <scope>NUCLEOTIDE SEQUENCE [LARGE SCALE GENOMIC DNA]</scope>
    <source>
        <strain evidence="2">cv. Niubang</strain>
    </source>
</reference>
<evidence type="ECO:0000313" key="1">
    <source>
        <dbReference type="EMBL" id="KAI3757115.1"/>
    </source>
</evidence>
<protein>
    <submittedName>
        <fullName evidence="1">Uncharacterized protein</fullName>
    </submittedName>
</protein>
<proteinExistence type="predicted"/>
<keyword evidence="2" id="KW-1185">Reference proteome</keyword>
<dbReference type="EMBL" id="CM042048">
    <property type="protein sequence ID" value="KAI3757115.1"/>
    <property type="molecule type" value="Genomic_DNA"/>
</dbReference>